<dbReference type="InterPro" id="IPR002575">
    <property type="entry name" value="Aminoglycoside_PTrfase"/>
</dbReference>
<dbReference type="Proteomes" id="UP001303373">
    <property type="component" value="Chromosome 5"/>
</dbReference>
<dbReference type="InterPro" id="IPR051678">
    <property type="entry name" value="AGP_Transferase"/>
</dbReference>
<gene>
    <name evidence="2" type="ORF">R9X50_00408100</name>
</gene>
<dbReference type="InterPro" id="IPR011009">
    <property type="entry name" value="Kinase-like_dom_sf"/>
</dbReference>
<evidence type="ECO:0000313" key="2">
    <source>
        <dbReference type="EMBL" id="WPH01244.1"/>
    </source>
</evidence>
<evidence type="ECO:0000313" key="3">
    <source>
        <dbReference type="Proteomes" id="UP001303373"/>
    </source>
</evidence>
<dbReference type="PANTHER" id="PTHR21310">
    <property type="entry name" value="AMINOGLYCOSIDE PHOSPHOTRANSFERASE-RELATED-RELATED"/>
    <property type="match status" value="1"/>
</dbReference>
<dbReference type="AlphaFoldDB" id="A0AAQ3R819"/>
<feature type="domain" description="Aminoglycoside phosphotransferase" evidence="1">
    <location>
        <begin position="77"/>
        <end position="268"/>
    </location>
</feature>
<dbReference type="Gene3D" id="1.10.510.10">
    <property type="entry name" value="Transferase(Phosphotransferase) domain 1"/>
    <property type="match status" value="1"/>
</dbReference>
<accession>A0AAQ3R819</accession>
<evidence type="ECO:0000259" key="1">
    <source>
        <dbReference type="Pfam" id="PF01636"/>
    </source>
</evidence>
<reference evidence="2 3" key="1">
    <citation type="submission" date="2023-11" db="EMBL/GenBank/DDBJ databases">
        <title>An acidophilic fungus is an integral part of prey digestion in a carnivorous sundew plant.</title>
        <authorList>
            <person name="Tsai I.J."/>
        </authorList>
    </citation>
    <scope>NUCLEOTIDE SEQUENCE [LARGE SCALE GENOMIC DNA]</scope>
    <source>
        <strain evidence="2">169a</strain>
    </source>
</reference>
<sequence length="322" mass="36945">MAWHRVALAVLTTTASVTKLLWPLRRRPVQLTWESSPADFLVARDEDVVNVFEGLESNQRTRRVSETVMVKRCDYREYCNLEFAWKMLNGCELRVPKPFRHFEYSDGAGFTTGYLIMEYLSGQPWEHLNDPCYDDAVIRAIRHLHRIDVQTIARGLNPGSIDNKPADGFPWGENGSEIVFTSMEQVTQSVNKRLQTYARGQKAPASQYMIDFTKKSLVLCHLDLAPRNILILDDGSVALIDWETLAFYPIEFELACISKLQYDNPTRQQKVLLDGLVSHSAAATDGGKDDMEALKETMKRLRIVDRQSIRYHYGEESIDDEY</sequence>
<organism evidence="2 3">
    <name type="scientific">Acrodontium crateriforme</name>
    <dbReference type="NCBI Taxonomy" id="150365"/>
    <lineage>
        <taxon>Eukaryota</taxon>
        <taxon>Fungi</taxon>
        <taxon>Dikarya</taxon>
        <taxon>Ascomycota</taxon>
        <taxon>Pezizomycotina</taxon>
        <taxon>Dothideomycetes</taxon>
        <taxon>Dothideomycetidae</taxon>
        <taxon>Mycosphaerellales</taxon>
        <taxon>Teratosphaeriaceae</taxon>
        <taxon>Acrodontium</taxon>
    </lineage>
</organism>
<name>A0AAQ3R819_9PEZI</name>
<dbReference type="SUPFAM" id="SSF56112">
    <property type="entry name" value="Protein kinase-like (PK-like)"/>
    <property type="match status" value="1"/>
</dbReference>
<dbReference type="EMBL" id="CP138584">
    <property type="protein sequence ID" value="WPH01244.1"/>
    <property type="molecule type" value="Genomic_DNA"/>
</dbReference>
<dbReference type="Pfam" id="PF01636">
    <property type="entry name" value="APH"/>
    <property type="match status" value="1"/>
</dbReference>
<proteinExistence type="predicted"/>
<protein>
    <recommendedName>
        <fullName evidence="1">Aminoglycoside phosphotransferase domain-containing protein</fullName>
    </recommendedName>
</protein>
<keyword evidence="3" id="KW-1185">Reference proteome</keyword>
<dbReference type="PANTHER" id="PTHR21310:SF39">
    <property type="entry name" value="AMINOGLYCOSIDE PHOSPHOTRANSFERASE DOMAIN-CONTAINING PROTEIN"/>
    <property type="match status" value="1"/>
</dbReference>